<dbReference type="GO" id="GO:0016788">
    <property type="term" value="F:hydrolase activity, acting on ester bonds"/>
    <property type="evidence" value="ECO:0007669"/>
    <property type="project" value="UniProtKB-ARBA"/>
</dbReference>
<name>A0A1D8US17_9PROT</name>
<dbReference type="Gene3D" id="3.40.50.1000">
    <property type="entry name" value="HAD superfamily/HAD-like"/>
    <property type="match status" value="1"/>
</dbReference>
<dbReference type="STRING" id="153496.A0U89_04045"/>
<organism evidence="1 2">
    <name type="scientific">Kozakia baliensis</name>
    <dbReference type="NCBI Taxonomy" id="153496"/>
    <lineage>
        <taxon>Bacteria</taxon>
        <taxon>Pseudomonadati</taxon>
        <taxon>Pseudomonadota</taxon>
        <taxon>Alphaproteobacteria</taxon>
        <taxon>Acetobacterales</taxon>
        <taxon>Acetobacteraceae</taxon>
        <taxon>Kozakia</taxon>
    </lineage>
</organism>
<dbReference type="Gene3D" id="3.40.50.1110">
    <property type="entry name" value="SGNH hydrolase"/>
    <property type="match status" value="1"/>
</dbReference>
<dbReference type="NCBIfam" id="TIGR01686">
    <property type="entry name" value="FkbH"/>
    <property type="match status" value="1"/>
</dbReference>
<reference evidence="1 2" key="1">
    <citation type="journal article" date="2016" name="Microb. Cell Fact.">
        <title>Dissection of exopolysaccharide biosynthesis in Kozakia baliensis.</title>
        <authorList>
            <person name="Brandt J.U."/>
            <person name="Jakob F."/>
            <person name="Behr J."/>
            <person name="Geissler A.J."/>
            <person name="Vogel R.F."/>
        </authorList>
    </citation>
    <scope>NUCLEOTIDE SEQUENCE [LARGE SCALE GENOMIC DNA]</scope>
    <source>
        <strain evidence="1 2">DSM 14400</strain>
    </source>
</reference>
<dbReference type="SUPFAM" id="SSF56784">
    <property type="entry name" value="HAD-like"/>
    <property type="match status" value="1"/>
</dbReference>
<dbReference type="eggNOG" id="COG3882">
    <property type="taxonomic scope" value="Bacteria"/>
</dbReference>
<keyword evidence="2" id="KW-1185">Reference proteome</keyword>
<dbReference type="InterPro" id="IPR036412">
    <property type="entry name" value="HAD-like_sf"/>
</dbReference>
<sequence length="630" mass="71987">MCVDELFPTASAESIGTTYVPKRLLLIGMCPVHTLLQAFPPECRVDHMLWESHPHSPLPEIDFQEYEGVIVGLTLRHILFAAASPSEKHWPSDVLWTRLAGTGQMQEYFDSCAGKLRERLAPLREWAARRPLLILPFIEPRENYLGLLFPRYSLDNPAWFVQRLNQVLEETIAEWGNAWLIDVNEVLNAVGRLRIQDDYVNHLSHATYMFDPNVEHERDRQRIQPSTPPSELYGSVAGVREATGLIVKRIFDALKIIRGEETIKLIIIDLDDTLWRGIAADEERDIWGDPEGWPLAFAEALLVFKARGGLLAIVSKNDENDTLERLRSIHAGRLDAEDFVSIRINFEPKSRNVGEILADVNILPSNALFIDDNPREADEVRLVFPDLRVLSKEHFDWRRRILLSPETQVARLSAESGRRTENVQALIERERAKAALSREEWLASLELVQRHAVIRSVKDAHFPRAFELLNKTNQFNTTGRRWTHEELQSHFKTGGILVCAFLRDRMVDNGLIGVVLLQNERIIQAVLSCRVFGLGAETAMLHAAMKLALNTQDHAIAHIEDSGKNFTCHRYFLQAGFEEQSEGTFIGREQVPYPAHIHAEWAADFPASDKHSRVGWKFPPIFRLRKSKKF</sequence>
<dbReference type="NCBIfam" id="TIGR01681">
    <property type="entry name" value="HAD-SF-IIIC"/>
    <property type="match status" value="1"/>
</dbReference>
<protein>
    <submittedName>
        <fullName evidence="1">Uncharacterized protein</fullName>
    </submittedName>
</protein>
<dbReference type="Proteomes" id="UP000179145">
    <property type="component" value="Chromosome"/>
</dbReference>
<dbReference type="InterPro" id="IPR023214">
    <property type="entry name" value="HAD_sf"/>
</dbReference>
<gene>
    <name evidence="1" type="ORF">A0U89_04045</name>
</gene>
<dbReference type="InterPro" id="IPR010033">
    <property type="entry name" value="HAD_SF_ppase_IIIC"/>
</dbReference>
<proteinExistence type="predicted"/>
<dbReference type="KEGG" id="kba:A0U89_04045"/>
<dbReference type="InterPro" id="IPR010037">
    <property type="entry name" value="FkbH_domain"/>
</dbReference>
<dbReference type="InterPro" id="IPR036514">
    <property type="entry name" value="SGNH_hydro_sf"/>
</dbReference>
<dbReference type="EMBL" id="CP014674">
    <property type="protein sequence ID" value="AOX16433.1"/>
    <property type="molecule type" value="Genomic_DNA"/>
</dbReference>
<accession>A0A1D8US17</accession>
<dbReference type="AlphaFoldDB" id="A0A1D8US17"/>
<evidence type="ECO:0000313" key="2">
    <source>
        <dbReference type="Proteomes" id="UP000179145"/>
    </source>
</evidence>
<evidence type="ECO:0000313" key="1">
    <source>
        <dbReference type="EMBL" id="AOX16433.1"/>
    </source>
</evidence>